<dbReference type="OrthoDB" id="3068837at2759"/>
<dbReference type="InParanoid" id="A0A0H2RNZ5"/>
<evidence type="ECO:0000313" key="1">
    <source>
        <dbReference type="EMBL" id="KLO13332.1"/>
    </source>
</evidence>
<keyword evidence="2" id="KW-1185">Reference proteome</keyword>
<gene>
    <name evidence="1" type="ORF">SCHPADRAFT_369483</name>
</gene>
<sequence>MDSSGEYIKLRFPLLPKKRNERLTRQDWEQALLVQPMAKIPDILVPGCGPRGIPPRLHFGWVLDDDGNRLLDIAREKKIEPRDQREVKLLPKDDSDDEDIYEGPSVKMNELWLKQDALSAVGKELQLICEPYLDQVCCPGKRTVKIVGLIDNYSLKSQVVGRADIPKLVDYFNFDVGPLWFLDSYRWTWNID</sequence>
<accession>A0A0H2RNZ5</accession>
<dbReference type="Proteomes" id="UP000053477">
    <property type="component" value="Unassembled WGS sequence"/>
</dbReference>
<protein>
    <submittedName>
        <fullName evidence="1">Uncharacterized protein</fullName>
    </submittedName>
</protein>
<dbReference type="AlphaFoldDB" id="A0A0H2RNZ5"/>
<proteinExistence type="predicted"/>
<name>A0A0H2RNZ5_9AGAM</name>
<dbReference type="EMBL" id="KQ085961">
    <property type="protein sequence ID" value="KLO13332.1"/>
    <property type="molecule type" value="Genomic_DNA"/>
</dbReference>
<organism evidence="1 2">
    <name type="scientific">Schizopora paradoxa</name>
    <dbReference type="NCBI Taxonomy" id="27342"/>
    <lineage>
        <taxon>Eukaryota</taxon>
        <taxon>Fungi</taxon>
        <taxon>Dikarya</taxon>
        <taxon>Basidiomycota</taxon>
        <taxon>Agaricomycotina</taxon>
        <taxon>Agaricomycetes</taxon>
        <taxon>Hymenochaetales</taxon>
        <taxon>Schizoporaceae</taxon>
        <taxon>Schizopora</taxon>
    </lineage>
</organism>
<evidence type="ECO:0000313" key="2">
    <source>
        <dbReference type="Proteomes" id="UP000053477"/>
    </source>
</evidence>
<reference evidence="1 2" key="1">
    <citation type="submission" date="2015-04" db="EMBL/GenBank/DDBJ databases">
        <title>Complete genome sequence of Schizopora paradoxa KUC8140, a cosmopolitan wood degrader in East Asia.</title>
        <authorList>
            <consortium name="DOE Joint Genome Institute"/>
            <person name="Min B."/>
            <person name="Park H."/>
            <person name="Jang Y."/>
            <person name="Kim J.-J."/>
            <person name="Kim K.H."/>
            <person name="Pangilinan J."/>
            <person name="Lipzen A."/>
            <person name="Riley R."/>
            <person name="Grigoriev I.V."/>
            <person name="Spatafora J.W."/>
            <person name="Choi I.-G."/>
        </authorList>
    </citation>
    <scope>NUCLEOTIDE SEQUENCE [LARGE SCALE GENOMIC DNA]</scope>
    <source>
        <strain evidence="1 2">KUC8140</strain>
    </source>
</reference>